<comment type="caution">
    <text evidence="1">The sequence shown here is derived from an EMBL/GenBank/DDBJ whole genome shotgun (WGS) entry which is preliminary data.</text>
</comment>
<dbReference type="RefSeq" id="WP_119554240.1">
    <property type="nucleotide sequence ID" value="NZ_QXMN01000016.1"/>
</dbReference>
<name>A0A9X8D4E7_9BURK</name>
<accession>A0A9X8D4E7</accession>
<proteinExistence type="predicted"/>
<dbReference type="OrthoDB" id="4119622at1224"/>
<gene>
    <name evidence="1" type="ORF">D3H34_14655</name>
</gene>
<reference evidence="1 2" key="1">
    <citation type="submission" date="2018-09" db="EMBL/GenBank/DDBJ databases">
        <title>Acidovorax cavernicola nov. sp. isolated from Gruta de las Maravillas (Aracena, Spain).</title>
        <authorList>
            <person name="Jurado V."/>
            <person name="Gutierrez-Patricio S."/>
            <person name="Gonzalez-Pimentel J.L."/>
            <person name="Miller A.Z."/>
            <person name="Laiz L."/>
            <person name="Saiz-Jimenez C."/>
        </authorList>
    </citation>
    <scope>NUCLEOTIDE SEQUENCE [LARGE SCALE GENOMIC DNA]</scope>
    <source>
        <strain evidence="1 2">1011MAR4D40.2</strain>
    </source>
</reference>
<dbReference type="AlphaFoldDB" id="A0A9X8D4E7"/>
<sequence length="113" mass="12044">MHQVSFSLFAQRQQQADCAPSAIQTVEVKAVAAPALSGSGACTQLPYGGVFVPMRAVSVFDLHDGWRGEWFGDWQSEGLLDAPEFLPAGGHHSLECGREAVADGFSMVVRGHA</sequence>
<keyword evidence="2" id="KW-1185">Reference proteome</keyword>
<organism evidence="1 2">
    <name type="scientific">Acidovorax cavernicola</name>
    <dbReference type="NCBI Taxonomy" id="1675792"/>
    <lineage>
        <taxon>Bacteria</taxon>
        <taxon>Pseudomonadati</taxon>
        <taxon>Pseudomonadota</taxon>
        <taxon>Betaproteobacteria</taxon>
        <taxon>Burkholderiales</taxon>
        <taxon>Comamonadaceae</taxon>
        <taxon>Acidovorax</taxon>
    </lineage>
</organism>
<evidence type="ECO:0000313" key="2">
    <source>
        <dbReference type="Proteomes" id="UP000265619"/>
    </source>
</evidence>
<dbReference type="Proteomes" id="UP000265619">
    <property type="component" value="Unassembled WGS sequence"/>
</dbReference>
<evidence type="ECO:0000313" key="1">
    <source>
        <dbReference type="EMBL" id="RIX79340.1"/>
    </source>
</evidence>
<dbReference type="EMBL" id="QXMN01000016">
    <property type="protein sequence ID" value="RIX79340.1"/>
    <property type="molecule type" value="Genomic_DNA"/>
</dbReference>
<protein>
    <submittedName>
        <fullName evidence="1">Uncharacterized protein</fullName>
    </submittedName>
</protein>